<evidence type="ECO:0000256" key="1">
    <source>
        <dbReference type="ARBA" id="ARBA00003675"/>
    </source>
</evidence>
<dbReference type="RefSeq" id="XP_008022599.1">
    <property type="nucleotide sequence ID" value="XM_008024408.1"/>
</dbReference>
<dbReference type="GO" id="GO:0006105">
    <property type="term" value="P:succinate metabolic process"/>
    <property type="evidence" value="ECO:0007669"/>
    <property type="project" value="TreeGrafter"/>
</dbReference>
<dbReference type="HOGENOM" id="CLU_2401050_0_0_1"/>
<evidence type="ECO:0000256" key="3">
    <source>
        <dbReference type="ARBA" id="ARBA00006020"/>
    </source>
</evidence>
<proteinExistence type="inferred from homology"/>
<feature type="region of interest" description="Disordered" evidence="9">
    <location>
        <begin position="70"/>
        <end position="93"/>
    </location>
</feature>
<evidence type="ECO:0000256" key="5">
    <source>
        <dbReference type="ARBA" id="ARBA00022946"/>
    </source>
</evidence>
<evidence type="ECO:0000313" key="11">
    <source>
        <dbReference type="Proteomes" id="UP000016935"/>
    </source>
</evidence>
<reference evidence="10 11" key="2">
    <citation type="journal article" date="2013" name="PLoS Genet.">
        <title>Comparative genome structure, secondary metabolite, and effector coding capacity across Cochliobolus pathogens.</title>
        <authorList>
            <person name="Condon B.J."/>
            <person name="Leng Y."/>
            <person name="Wu D."/>
            <person name="Bushley K.E."/>
            <person name="Ohm R.A."/>
            <person name="Otillar R."/>
            <person name="Martin J."/>
            <person name="Schackwitz W."/>
            <person name="Grimwood J."/>
            <person name="MohdZainudin N."/>
            <person name="Xue C."/>
            <person name="Wang R."/>
            <person name="Manning V.A."/>
            <person name="Dhillon B."/>
            <person name="Tu Z.J."/>
            <person name="Steffenson B.J."/>
            <person name="Salamov A."/>
            <person name="Sun H."/>
            <person name="Lowry S."/>
            <person name="LaButti K."/>
            <person name="Han J."/>
            <person name="Copeland A."/>
            <person name="Lindquist E."/>
            <person name="Barry K."/>
            <person name="Schmutz J."/>
            <person name="Baker S.E."/>
            <person name="Ciuffetti L.M."/>
            <person name="Grigoriev I.V."/>
            <person name="Zhong S."/>
            <person name="Turgeon B.G."/>
        </authorList>
    </citation>
    <scope>NUCLEOTIDE SEQUENCE [LARGE SCALE GENOMIC DNA]</scope>
    <source>
        <strain evidence="11">28A</strain>
    </source>
</reference>
<evidence type="ECO:0000256" key="6">
    <source>
        <dbReference type="ARBA" id="ARBA00023128"/>
    </source>
</evidence>
<keyword evidence="5" id="KW-0809">Transit peptide</keyword>
<dbReference type="InterPro" id="IPR008381">
    <property type="entry name" value="SDHAF3/Sdh7"/>
</dbReference>
<dbReference type="STRING" id="671987.R0IY02"/>
<sequence>MYVKAEFRAHRNVDNPVQIIGFLSEWQMYCQMLEGDSWKDAKMDKAKIDKMSDQQIGQLYELMKQIKNQSQEDADAEDARVIGMLDKKPPKDQ</sequence>
<evidence type="ECO:0000256" key="4">
    <source>
        <dbReference type="ARBA" id="ARBA00011273"/>
    </source>
</evidence>
<protein>
    <recommendedName>
        <fullName evidence="8">Succinate dehydrogenase assembly factor 3</fullName>
        <shortName evidence="8">SDH assembly factor 3</shortName>
        <shortName evidence="8">SDHAF3</shortName>
    </recommendedName>
</protein>
<comment type="subunit">
    <text evidence="4 8">Interacts with the iron-sulfur protein subunit within the SDH catalytic dimer.</text>
</comment>
<evidence type="ECO:0000313" key="10">
    <source>
        <dbReference type="EMBL" id="EOA89620.1"/>
    </source>
</evidence>
<dbReference type="Proteomes" id="UP000016935">
    <property type="component" value="Unassembled WGS sequence"/>
</dbReference>
<comment type="similarity">
    <text evidence="3 8">Belongs to the complex I LYR family. SDHAF3 subfamily.</text>
</comment>
<comment type="function">
    <text evidence="1 8">Plays an essential role in the assembly of succinate dehydrogenase (SDH), an enzyme complex (also referred to as respiratory complex II) that is a component of both the tricarboxylic acid (TCA) cycle and the mitochondrial electron transport chain, and which couples the oxidation of succinate to fumarate with the reduction of ubiquinone (coenzyme Q) to ubiquinol. Promotes maturation of the iron-sulfur protein subunit of the SDH catalytic dimer, protecting it from the deleterious effects of oxidants. May act together with SDHAF1.</text>
</comment>
<evidence type="ECO:0000256" key="7">
    <source>
        <dbReference type="ARBA" id="ARBA00023186"/>
    </source>
</evidence>
<keyword evidence="11" id="KW-1185">Reference proteome</keyword>
<dbReference type="GO" id="GO:0005759">
    <property type="term" value="C:mitochondrial matrix"/>
    <property type="evidence" value="ECO:0007669"/>
    <property type="project" value="UniProtKB-SubCell"/>
</dbReference>
<dbReference type="GO" id="GO:0034553">
    <property type="term" value="P:mitochondrial respiratory chain complex II assembly"/>
    <property type="evidence" value="ECO:0007669"/>
    <property type="project" value="UniProtKB-UniRule"/>
</dbReference>
<keyword evidence="7 8" id="KW-0143">Chaperone</keyword>
<keyword evidence="6 8" id="KW-0496">Mitochondrion</keyword>
<organism evidence="10 11">
    <name type="scientific">Exserohilum turcicum (strain 28A)</name>
    <name type="common">Northern leaf blight fungus</name>
    <name type="synonym">Setosphaeria turcica</name>
    <dbReference type="NCBI Taxonomy" id="671987"/>
    <lineage>
        <taxon>Eukaryota</taxon>
        <taxon>Fungi</taxon>
        <taxon>Dikarya</taxon>
        <taxon>Ascomycota</taxon>
        <taxon>Pezizomycotina</taxon>
        <taxon>Dothideomycetes</taxon>
        <taxon>Pleosporomycetidae</taxon>
        <taxon>Pleosporales</taxon>
        <taxon>Pleosporineae</taxon>
        <taxon>Pleosporaceae</taxon>
        <taxon>Exserohilum</taxon>
    </lineage>
</organism>
<accession>R0IY02</accession>
<dbReference type="PANTHER" id="PTHR13137:SF6">
    <property type="entry name" value="SUCCINATE DEHYDROGENASE ASSEMBLY FACTOR 3, MITOCHONDRIAL"/>
    <property type="match status" value="1"/>
</dbReference>
<dbReference type="PANTHER" id="PTHR13137">
    <property type="entry name" value="DC11 ACN9 HOMOLOG"/>
    <property type="match status" value="1"/>
</dbReference>
<dbReference type="Pfam" id="PF13233">
    <property type="entry name" value="Complex1_LYR_2"/>
    <property type="match status" value="1"/>
</dbReference>
<evidence type="ECO:0000256" key="2">
    <source>
        <dbReference type="ARBA" id="ARBA00004305"/>
    </source>
</evidence>
<dbReference type="GeneID" id="19397910"/>
<name>R0IY02_EXST2</name>
<gene>
    <name evidence="10" type="ORF">SETTUDRAFT_159219</name>
</gene>
<dbReference type="AlphaFoldDB" id="R0IY02"/>
<feature type="compositionally biased region" description="Basic and acidic residues" evidence="9">
    <location>
        <begin position="77"/>
        <end position="93"/>
    </location>
</feature>
<dbReference type="OrthoDB" id="278329at2759"/>
<reference evidence="10 11" key="1">
    <citation type="journal article" date="2012" name="PLoS Pathog.">
        <title>Diverse lifestyles and strategies of plant pathogenesis encoded in the genomes of eighteen Dothideomycetes fungi.</title>
        <authorList>
            <person name="Ohm R.A."/>
            <person name="Feau N."/>
            <person name="Henrissat B."/>
            <person name="Schoch C.L."/>
            <person name="Horwitz B.A."/>
            <person name="Barry K.W."/>
            <person name="Condon B.J."/>
            <person name="Copeland A.C."/>
            <person name="Dhillon B."/>
            <person name="Glaser F."/>
            <person name="Hesse C.N."/>
            <person name="Kosti I."/>
            <person name="LaButti K."/>
            <person name="Lindquist E.A."/>
            <person name="Lucas S."/>
            <person name="Salamov A.A."/>
            <person name="Bradshaw R.E."/>
            <person name="Ciuffetti L."/>
            <person name="Hamelin R.C."/>
            <person name="Kema G.H.J."/>
            <person name="Lawrence C."/>
            <person name="Scott J.A."/>
            <person name="Spatafora J.W."/>
            <person name="Turgeon B.G."/>
            <person name="de Wit P.J.G.M."/>
            <person name="Zhong S."/>
            <person name="Goodwin S.B."/>
            <person name="Grigoriev I.V."/>
        </authorList>
    </citation>
    <scope>NUCLEOTIDE SEQUENCE [LARGE SCALE GENOMIC DNA]</scope>
    <source>
        <strain evidence="11">28A</strain>
    </source>
</reference>
<comment type="subcellular location">
    <subcellularLocation>
        <location evidence="2 8">Mitochondrion matrix</location>
    </subcellularLocation>
</comment>
<evidence type="ECO:0000256" key="9">
    <source>
        <dbReference type="SAM" id="MobiDB-lite"/>
    </source>
</evidence>
<dbReference type="eggNOG" id="KOG4100">
    <property type="taxonomic scope" value="Eukaryota"/>
</dbReference>
<evidence type="ECO:0000256" key="8">
    <source>
        <dbReference type="RuleBase" id="RU368039"/>
    </source>
</evidence>
<dbReference type="EMBL" id="KB908504">
    <property type="protein sequence ID" value="EOA89620.1"/>
    <property type="molecule type" value="Genomic_DNA"/>
</dbReference>
<dbReference type="GO" id="GO:0005758">
    <property type="term" value="C:mitochondrial intermembrane space"/>
    <property type="evidence" value="ECO:0007669"/>
    <property type="project" value="TreeGrafter"/>
</dbReference>